<evidence type="ECO:0000313" key="1">
    <source>
        <dbReference type="EMBL" id="EJX09011.1"/>
    </source>
</evidence>
<accession>J9D881</accession>
<proteinExistence type="predicted"/>
<dbReference type="EMBL" id="AMCI01000485">
    <property type="protein sequence ID" value="EJX09011.1"/>
    <property type="molecule type" value="Genomic_DNA"/>
</dbReference>
<sequence length="36" mass="4218">MEIILIFGFSIGNYSFWGGYWNDSFLNFFIEICSEG</sequence>
<reference evidence="1" key="1">
    <citation type="journal article" date="2012" name="PLoS ONE">
        <title>Gene sets for utilization of primary and secondary nutrition supplies in the distal gut of endangered iberian lynx.</title>
        <authorList>
            <person name="Alcaide M."/>
            <person name="Messina E."/>
            <person name="Richter M."/>
            <person name="Bargiela R."/>
            <person name="Peplies J."/>
            <person name="Huws S.A."/>
            <person name="Newbold C.J."/>
            <person name="Golyshin P.N."/>
            <person name="Simon M.A."/>
            <person name="Lopez G."/>
            <person name="Yakimov M.M."/>
            <person name="Ferrer M."/>
        </authorList>
    </citation>
    <scope>NUCLEOTIDE SEQUENCE</scope>
</reference>
<organism evidence="1">
    <name type="scientific">gut metagenome</name>
    <dbReference type="NCBI Taxonomy" id="749906"/>
    <lineage>
        <taxon>unclassified sequences</taxon>
        <taxon>metagenomes</taxon>
        <taxon>organismal metagenomes</taxon>
    </lineage>
</organism>
<comment type="caution">
    <text evidence="1">The sequence shown here is derived from an EMBL/GenBank/DDBJ whole genome shotgun (WGS) entry which is preliminary data.</text>
</comment>
<dbReference type="AlphaFoldDB" id="J9D881"/>
<gene>
    <name evidence="1" type="ORF">EVA_02873</name>
</gene>
<name>J9D881_9ZZZZ</name>
<protein>
    <submittedName>
        <fullName evidence="1">Uncharacterized protein</fullName>
    </submittedName>
</protein>